<evidence type="ECO:0000313" key="3">
    <source>
        <dbReference type="Proteomes" id="UP000316196"/>
    </source>
</evidence>
<keyword evidence="1" id="KW-1133">Transmembrane helix</keyword>
<name>A0A542ZDI5_9ACTN</name>
<proteinExistence type="predicted"/>
<reference evidence="2 3" key="1">
    <citation type="submission" date="2019-06" db="EMBL/GenBank/DDBJ databases">
        <title>Sequencing the genomes of 1000 actinobacteria strains.</title>
        <authorList>
            <person name="Klenk H.-P."/>
        </authorList>
    </citation>
    <scope>NUCLEOTIDE SEQUENCE [LARGE SCALE GENOMIC DNA]</scope>
    <source>
        <strain evidence="2 3">DSM 8251</strain>
    </source>
</reference>
<keyword evidence="1" id="KW-0472">Membrane</keyword>
<accession>A0A542ZDI5</accession>
<keyword evidence="3" id="KW-1185">Reference proteome</keyword>
<dbReference type="AlphaFoldDB" id="A0A542ZDI5"/>
<dbReference type="Proteomes" id="UP000316196">
    <property type="component" value="Unassembled WGS sequence"/>
</dbReference>
<organism evidence="2 3">
    <name type="scientific">Propioniferax innocua</name>
    <dbReference type="NCBI Taxonomy" id="1753"/>
    <lineage>
        <taxon>Bacteria</taxon>
        <taxon>Bacillati</taxon>
        <taxon>Actinomycetota</taxon>
        <taxon>Actinomycetes</taxon>
        <taxon>Propionibacteriales</taxon>
        <taxon>Propionibacteriaceae</taxon>
        <taxon>Propioniferax</taxon>
    </lineage>
</organism>
<feature type="transmembrane region" description="Helical" evidence="1">
    <location>
        <begin position="46"/>
        <end position="65"/>
    </location>
</feature>
<protein>
    <submittedName>
        <fullName evidence="2">Uncharacterized protein</fullName>
    </submittedName>
</protein>
<sequence>MLVSAHMMSLQRVWSFRSGRAFSHVLVGAGLVVTLAATCWVARAGVVAAVAVLLTGLMMLPFLGYQHRLRHLIGSAGRGDDLLLWLESHGGEYDFTRRSVAESAFDIGRVLWRAGVDADATVTDAVRRGPDGCFAFVAHHDAVEQFVVVPTAYLPTVTIDESRDPELIRTRIAGHIIQTDDAQFASLFADAAALAHVETAGLGRVTLADGFLISRSPRFVDASELDQRIRDLRQLMRALPKGAVRRFSREQDLVTRLRASV</sequence>
<dbReference type="EMBL" id="VFOR01000002">
    <property type="protein sequence ID" value="TQL58320.1"/>
    <property type="molecule type" value="Genomic_DNA"/>
</dbReference>
<gene>
    <name evidence="2" type="ORF">FB460_2181</name>
</gene>
<comment type="caution">
    <text evidence="2">The sequence shown here is derived from an EMBL/GenBank/DDBJ whole genome shotgun (WGS) entry which is preliminary data.</text>
</comment>
<keyword evidence="1" id="KW-0812">Transmembrane</keyword>
<evidence type="ECO:0000256" key="1">
    <source>
        <dbReference type="SAM" id="Phobius"/>
    </source>
</evidence>
<evidence type="ECO:0000313" key="2">
    <source>
        <dbReference type="EMBL" id="TQL58320.1"/>
    </source>
</evidence>